<proteinExistence type="inferred from homology"/>
<dbReference type="GO" id="GO:0006412">
    <property type="term" value="P:translation"/>
    <property type="evidence" value="ECO:0007669"/>
    <property type="project" value="UniProtKB-UniRule"/>
</dbReference>
<evidence type="ECO:0000256" key="7">
    <source>
        <dbReference type="ARBA" id="ARBA00035136"/>
    </source>
</evidence>
<keyword evidence="3 8" id="KW-0699">rRNA-binding</keyword>
<accession>A0A0H3N466</accession>
<keyword evidence="5 8" id="KW-0689">Ribosomal protein</keyword>
<evidence type="ECO:0000256" key="8">
    <source>
        <dbReference type="HAMAP-Rule" id="MF_00500"/>
    </source>
</evidence>
<name>A0A0H3N466_CLODC</name>
<dbReference type="Gene3D" id="1.20.58.110">
    <property type="entry name" value="Ribosomal protein S20"/>
    <property type="match status" value="1"/>
</dbReference>
<evidence type="ECO:0000256" key="3">
    <source>
        <dbReference type="ARBA" id="ARBA00022730"/>
    </source>
</evidence>
<dbReference type="GO" id="GO:0070181">
    <property type="term" value="F:small ribosomal subunit rRNA binding"/>
    <property type="evidence" value="ECO:0007669"/>
    <property type="project" value="TreeGrafter"/>
</dbReference>
<dbReference type="EMBL" id="FN538970">
    <property type="protein sequence ID" value="CBA64445.1"/>
    <property type="molecule type" value="Genomic_DNA"/>
</dbReference>
<comment type="function">
    <text evidence="1 8">Binds directly to 16S ribosomal RNA.</text>
</comment>
<dbReference type="GO" id="GO:0015935">
    <property type="term" value="C:small ribosomal subunit"/>
    <property type="evidence" value="ECO:0007669"/>
    <property type="project" value="TreeGrafter"/>
</dbReference>
<protein>
    <recommendedName>
        <fullName evidence="7 8">Small ribosomal subunit protein bS20</fullName>
    </recommendedName>
</protein>
<keyword evidence="6 8" id="KW-0687">Ribonucleoprotein</keyword>
<comment type="similarity">
    <text evidence="2 8">Belongs to the bacterial ribosomal protein bS20 family.</text>
</comment>
<keyword evidence="4 8" id="KW-0694">RNA-binding</keyword>
<gene>
    <name evidence="8 9" type="primary">rpsT</name>
    <name evidence="9" type="ordered locus">CD196_2319</name>
</gene>
<dbReference type="AlphaFoldDB" id="A0A0H3N466"/>
<dbReference type="GO" id="GO:0003735">
    <property type="term" value="F:structural constituent of ribosome"/>
    <property type="evidence" value="ECO:0007669"/>
    <property type="project" value="InterPro"/>
</dbReference>
<dbReference type="KEGG" id="cdc:CD196_2319"/>
<dbReference type="InterPro" id="IPR002583">
    <property type="entry name" value="Ribosomal_bS20"/>
</dbReference>
<dbReference type="Proteomes" id="UP000002068">
    <property type="component" value="Chromosome"/>
</dbReference>
<reference evidence="9 10" key="1">
    <citation type="journal article" date="2009" name="Genome Biol.">
        <title>Comparative genome and phenotypic analysis of Clostridium difficile 027 strains provides insight into the evolution of a hypervirulent bacterium.</title>
        <authorList>
            <person name="Stabler R.A."/>
            <person name="He M."/>
            <person name="Dawson L."/>
            <person name="Martin M."/>
            <person name="Valiente E."/>
            <person name="Corton C."/>
            <person name="Lawley T.D."/>
            <person name="Sebaihia M."/>
            <person name="Quail M.A."/>
            <person name="Rose G."/>
            <person name="Gerding D.N."/>
            <person name="Gibert M."/>
            <person name="Popoff M.R."/>
            <person name="Parkhill J."/>
            <person name="Dougan G."/>
            <person name="Wren B.W."/>
        </authorList>
    </citation>
    <scope>NUCLEOTIDE SEQUENCE [LARGE SCALE GENOMIC DNA]</scope>
    <source>
        <strain evidence="9 10">CD196</strain>
    </source>
</reference>
<evidence type="ECO:0000256" key="4">
    <source>
        <dbReference type="ARBA" id="ARBA00022884"/>
    </source>
</evidence>
<evidence type="ECO:0000256" key="1">
    <source>
        <dbReference type="ARBA" id="ARBA00003134"/>
    </source>
</evidence>
<evidence type="ECO:0000256" key="6">
    <source>
        <dbReference type="ARBA" id="ARBA00023274"/>
    </source>
</evidence>
<evidence type="ECO:0000256" key="2">
    <source>
        <dbReference type="ARBA" id="ARBA00007634"/>
    </source>
</evidence>
<dbReference type="GO" id="GO:0005829">
    <property type="term" value="C:cytosol"/>
    <property type="evidence" value="ECO:0007669"/>
    <property type="project" value="TreeGrafter"/>
</dbReference>
<evidence type="ECO:0000313" key="9">
    <source>
        <dbReference type="EMBL" id="CBA64445.1"/>
    </source>
</evidence>
<dbReference type="NCBIfam" id="TIGR00029">
    <property type="entry name" value="S20"/>
    <property type="match status" value="1"/>
</dbReference>
<dbReference type="SUPFAM" id="SSF46992">
    <property type="entry name" value="Ribosomal protein S20"/>
    <property type="match status" value="1"/>
</dbReference>
<dbReference type="FunFam" id="1.20.58.110:FF:000001">
    <property type="entry name" value="30S ribosomal protein S20"/>
    <property type="match status" value="1"/>
</dbReference>
<evidence type="ECO:0000256" key="5">
    <source>
        <dbReference type="ARBA" id="ARBA00022980"/>
    </source>
</evidence>
<dbReference type="HOGENOM" id="CLU_160655_0_0_9"/>
<dbReference type="Pfam" id="PF01649">
    <property type="entry name" value="Ribosomal_S20p"/>
    <property type="match status" value="1"/>
</dbReference>
<dbReference type="PANTHER" id="PTHR33398:SF1">
    <property type="entry name" value="SMALL RIBOSOMAL SUBUNIT PROTEIN BS20C"/>
    <property type="match status" value="1"/>
</dbReference>
<sequence length="102" mass="11698">MANIKSAKKRISVIEKKTALNRVRKSQIKTAIRRFEDAVAAGNREDAVAKFQYAQKRIYQVASKGTIHKNAAARKVAKLAQKIKRYERLITSLYFLYIITPM</sequence>
<dbReference type="InterPro" id="IPR036510">
    <property type="entry name" value="Ribosomal_bS20_sf"/>
</dbReference>
<evidence type="ECO:0000313" key="10">
    <source>
        <dbReference type="Proteomes" id="UP000002068"/>
    </source>
</evidence>
<organism evidence="9 10">
    <name type="scientific">Clostridioides difficile (strain CD196)</name>
    <name type="common">Peptoclostridium difficile</name>
    <dbReference type="NCBI Taxonomy" id="645462"/>
    <lineage>
        <taxon>Bacteria</taxon>
        <taxon>Bacillati</taxon>
        <taxon>Bacillota</taxon>
        <taxon>Clostridia</taxon>
        <taxon>Peptostreptococcales</taxon>
        <taxon>Peptostreptococcaceae</taxon>
        <taxon>Clostridioides</taxon>
    </lineage>
</organism>
<dbReference type="HAMAP" id="MF_00500">
    <property type="entry name" value="Ribosomal_bS20"/>
    <property type="match status" value="1"/>
</dbReference>
<dbReference type="PANTHER" id="PTHR33398">
    <property type="entry name" value="30S RIBOSOMAL PROTEIN S20"/>
    <property type="match status" value="1"/>
</dbReference>